<dbReference type="RefSeq" id="WP_008688977.1">
    <property type="nucleotide sequence ID" value="NZ_AP024510.1"/>
</dbReference>
<comment type="caution">
    <text evidence="1">The sequence shown here is derived from an EMBL/GenBank/DDBJ whole genome shotgun (WGS) entry which is preliminary data.</text>
</comment>
<dbReference type="GO" id="GO:0003824">
    <property type="term" value="F:catalytic activity"/>
    <property type="evidence" value="ECO:0007669"/>
    <property type="project" value="InterPro"/>
</dbReference>
<dbReference type="InterPro" id="IPR015067">
    <property type="entry name" value="DUF1893_TM1506-like"/>
</dbReference>
<gene>
    <name evidence="1" type="ORF">EDD61_103104</name>
</gene>
<dbReference type="Proteomes" id="UP000295773">
    <property type="component" value="Unassembled WGS sequence"/>
</dbReference>
<reference evidence="1 2" key="1">
    <citation type="submission" date="2019-03" db="EMBL/GenBank/DDBJ databases">
        <title>Genomic Encyclopedia of Type Strains, Phase IV (KMG-IV): sequencing the most valuable type-strain genomes for metagenomic binning, comparative biology and taxonomic classification.</title>
        <authorList>
            <person name="Goeker M."/>
        </authorList>
    </citation>
    <scope>NUCLEOTIDE SEQUENCE [LARGE SCALE GENOMIC DNA]</scope>
    <source>
        <strain evidence="1 2">DSM 29481</strain>
    </source>
</reference>
<accession>A0A4R3TKC4</accession>
<dbReference type="Gene3D" id="3.40.140.30">
    <property type="entry name" value="Hypothetical protein TM1506"/>
    <property type="match status" value="1"/>
</dbReference>
<name>A0A4R3TKC4_9FIRM</name>
<dbReference type="Pfam" id="PF08973">
    <property type="entry name" value="TM1506"/>
    <property type="match status" value="1"/>
</dbReference>
<keyword evidence="2" id="KW-1185">Reference proteome</keyword>
<dbReference type="SUPFAM" id="SSF53927">
    <property type="entry name" value="Cytidine deaminase-like"/>
    <property type="match status" value="1"/>
</dbReference>
<dbReference type="InterPro" id="IPR016193">
    <property type="entry name" value="Cytidine_deaminase-like"/>
</dbReference>
<dbReference type="GeneID" id="73795318"/>
<protein>
    <submittedName>
        <fullName evidence="1">Uncharacterized protein DUF1893</fullName>
    </submittedName>
</protein>
<dbReference type="InterPro" id="IPR037081">
    <property type="entry name" value="Hyp_TM1506"/>
</dbReference>
<dbReference type="AlphaFoldDB" id="A0A4R3TKC4"/>
<evidence type="ECO:0000313" key="1">
    <source>
        <dbReference type="EMBL" id="TCU62691.1"/>
    </source>
</evidence>
<proteinExistence type="predicted"/>
<evidence type="ECO:0000313" key="2">
    <source>
        <dbReference type="Proteomes" id="UP000295773"/>
    </source>
</evidence>
<sequence length="135" mass="15150">MESLMKILKEEHLSCIVSQNNHIYKEKADGIRPILTLLDKGVLKDAQIADKVIGKAAAMMLVFGGIKEVHAGVISEPALHFLQAHHILVHYELLVPNIINRKKDGICPMETCVLHIDDMELAYHKLVHLLAQMTK</sequence>
<organism evidence="1 2">
    <name type="scientific">Longicatena caecimuris</name>
    <dbReference type="NCBI Taxonomy" id="1796635"/>
    <lineage>
        <taxon>Bacteria</taxon>
        <taxon>Bacillati</taxon>
        <taxon>Bacillota</taxon>
        <taxon>Erysipelotrichia</taxon>
        <taxon>Erysipelotrichales</taxon>
        <taxon>Erysipelotrichaceae</taxon>
        <taxon>Longicatena</taxon>
    </lineage>
</organism>
<dbReference type="EMBL" id="SMBP01000003">
    <property type="protein sequence ID" value="TCU62691.1"/>
    <property type="molecule type" value="Genomic_DNA"/>
</dbReference>